<feature type="compositionally biased region" description="Basic and acidic residues" evidence="5">
    <location>
        <begin position="242"/>
        <end position="273"/>
    </location>
</feature>
<dbReference type="PROSITE" id="PS50203">
    <property type="entry name" value="CALPAIN_CAT"/>
    <property type="match status" value="1"/>
</dbReference>
<dbReference type="InterPro" id="IPR038765">
    <property type="entry name" value="Papain-like_cys_pep_sf"/>
</dbReference>
<feature type="domain" description="Calpain catalytic" evidence="6">
    <location>
        <begin position="324"/>
        <end position="639"/>
    </location>
</feature>
<proteinExistence type="predicted"/>
<evidence type="ECO:0000259" key="6">
    <source>
        <dbReference type="PROSITE" id="PS50203"/>
    </source>
</evidence>
<dbReference type="GO" id="GO:0006508">
    <property type="term" value="P:proteolysis"/>
    <property type="evidence" value="ECO:0007669"/>
    <property type="project" value="UniProtKB-KW"/>
</dbReference>
<comment type="caution">
    <text evidence="7">The sequence shown here is derived from an EMBL/GenBank/DDBJ whole genome shotgun (WGS) entry which is preliminary data.</text>
</comment>
<dbReference type="InterPro" id="IPR051297">
    <property type="entry name" value="PalB/RIM13"/>
</dbReference>
<accession>A0A5J4VMN3</accession>
<dbReference type="PANTHER" id="PTHR46143:SF1">
    <property type="entry name" value="CALPAIN-7"/>
    <property type="match status" value="1"/>
</dbReference>
<protein>
    <submittedName>
        <fullName evidence="7">Putative cysteine proteinase</fullName>
    </submittedName>
</protein>
<feature type="region of interest" description="Disordered" evidence="5">
    <location>
        <begin position="225"/>
        <end position="273"/>
    </location>
</feature>
<evidence type="ECO:0000313" key="8">
    <source>
        <dbReference type="Proteomes" id="UP000324800"/>
    </source>
</evidence>
<organism evidence="7 8">
    <name type="scientific">Streblomastix strix</name>
    <dbReference type="NCBI Taxonomy" id="222440"/>
    <lineage>
        <taxon>Eukaryota</taxon>
        <taxon>Metamonada</taxon>
        <taxon>Preaxostyla</taxon>
        <taxon>Oxymonadida</taxon>
        <taxon>Streblomastigidae</taxon>
        <taxon>Streblomastix</taxon>
    </lineage>
</organism>
<feature type="compositionally biased region" description="Polar residues" evidence="5">
    <location>
        <begin position="74"/>
        <end position="103"/>
    </location>
</feature>
<dbReference type="EMBL" id="SNRW01006031">
    <property type="protein sequence ID" value="KAA6383868.1"/>
    <property type="molecule type" value="Genomic_DNA"/>
</dbReference>
<dbReference type="GO" id="GO:0004198">
    <property type="term" value="F:calcium-dependent cysteine-type endopeptidase activity"/>
    <property type="evidence" value="ECO:0007669"/>
    <property type="project" value="InterPro"/>
</dbReference>
<feature type="active site" evidence="4">
    <location>
        <position position="592"/>
    </location>
</feature>
<evidence type="ECO:0000256" key="2">
    <source>
        <dbReference type="ARBA" id="ARBA00022801"/>
    </source>
</evidence>
<evidence type="ECO:0000256" key="3">
    <source>
        <dbReference type="ARBA" id="ARBA00022807"/>
    </source>
</evidence>
<dbReference type="SMART" id="SM00230">
    <property type="entry name" value="CysPc"/>
    <property type="match status" value="1"/>
</dbReference>
<feature type="compositionally biased region" description="Basic and acidic residues" evidence="5">
    <location>
        <begin position="184"/>
        <end position="208"/>
    </location>
</feature>
<gene>
    <name evidence="7" type="ORF">EZS28_020606</name>
</gene>
<dbReference type="Pfam" id="PF00648">
    <property type="entry name" value="Peptidase_C2"/>
    <property type="match status" value="1"/>
</dbReference>
<dbReference type="AlphaFoldDB" id="A0A5J4VMN3"/>
<keyword evidence="1 4" id="KW-0645">Protease</keyword>
<dbReference type="SUPFAM" id="SSF54001">
    <property type="entry name" value="Cysteine proteinases"/>
    <property type="match status" value="1"/>
</dbReference>
<evidence type="ECO:0000256" key="5">
    <source>
        <dbReference type="SAM" id="MobiDB-lite"/>
    </source>
</evidence>
<keyword evidence="2 4" id="KW-0378">Hydrolase</keyword>
<feature type="active site" evidence="4">
    <location>
        <position position="612"/>
    </location>
</feature>
<feature type="active site" evidence="4">
    <location>
        <position position="413"/>
    </location>
</feature>
<dbReference type="Gene3D" id="3.90.70.10">
    <property type="entry name" value="Cysteine proteinases"/>
    <property type="match status" value="1"/>
</dbReference>
<evidence type="ECO:0000256" key="4">
    <source>
        <dbReference type="PROSITE-ProRule" id="PRU00239"/>
    </source>
</evidence>
<dbReference type="Proteomes" id="UP000324800">
    <property type="component" value="Unassembled WGS sequence"/>
</dbReference>
<dbReference type="PANTHER" id="PTHR46143">
    <property type="entry name" value="CALPAIN-7"/>
    <property type="match status" value="1"/>
</dbReference>
<feature type="region of interest" description="Disordered" evidence="5">
    <location>
        <begin position="180"/>
        <end position="208"/>
    </location>
</feature>
<feature type="region of interest" description="Disordered" evidence="5">
    <location>
        <begin position="63"/>
        <end position="116"/>
    </location>
</feature>
<keyword evidence="3 4" id="KW-0788">Thiol protease</keyword>
<dbReference type="InterPro" id="IPR001300">
    <property type="entry name" value="Peptidase_C2_calpain_cat"/>
</dbReference>
<reference evidence="7 8" key="1">
    <citation type="submission" date="2019-03" db="EMBL/GenBank/DDBJ databases">
        <title>Single cell metagenomics reveals metabolic interactions within the superorganism composed of flagellate Streblomastix strix and complex community of Bacteroidetes bacteria on its surface.</title>
        <authorList>
            <person name="Treitli S.C."/>
            <person name="Kolisko M."/>
            <person name="Husnik F."/>
            <person name="Keeling P."/>
            <person name="Hampl V."/>
        </authorList>
    </citation>
    <scope>NUCLEOTIDE SEQUENCE [LARGE SCALE GENOMIC DNA]</scope>
    <source>
        <strain evidence="7">ST1C</strain>
    </source>
</reference>
<sequence>METIPRKAIIFFHDPQILRKIMNKGQKQELIGQTIFVNILEEKEVLQTVENENKYIQEELNKQNLQKQQERNSRSQSPANQSNVQQPKQGTSAPPNQNQNVGINLQPPLPPPPQPQMLIVQQINQNQRKTLEEIEDEERRKQLQIWDQQAQIDLLQTRRMIDAEAQLLIEQARAAEQQRIQQQEMERLDREQGQEQNRRLSAEEERIRQEQEDEQLALILSLVEQEESESNRKKQQQLELQNNEKEEDRRRRIADEERKKREQEELMKKQQNEEQLRLDQLLAERFQREQDEQQHQRQRKEMKQRKFTATIVDPKDEILHNSSYFHGGHFPRWKNNIHSINVTPQHNNRFKSQIEYPHLVVKLQLDANMLRPTEILDEKRGKLAMFKSSEPNTEQNAKRNQWNNVEQGRIGDCGFVSSIISMAHMEGKCNKLLISDKLYPRDSNNISTYNPHGQYRLKLFINGDWRMIEIDDYIPCYPKPASKKGDARPRKIISSKSKLIGEFWVTLLEKAYLIVAGKGYDTSGVGFSDAVYAFCQFIPDPQFDIKSIYINDFEWKKFVRRVKQNNILVHLSIPNGKLSKDEEKRLGLVCHHAYTLIDVAEASGVKLLHIRNPHGGEVWRGKFSAWDKTNWNQALKSAT</sequence>
<name>A0A5J4VMN3_9EUKA</name>
<evidence type="ECO:0000256" key="1">
    <source>
        <dbReference type="ARBA" id="ARBA00022670"/>
    </source>
</evidence>
<dbReference type="OrthoDB" id="167576at2759"/>
<evidence type="ECO:0000313" key="7">
    <source>
        <dbReference type="EMBL" id="KAA6383868.1"/>
    </source>
</evidence>